<organism evidence="2 3">
    <name type="scientific">Anaerohalosphaera lusitana</name>
    <dbReference type="NCBI Taxonomy" id="1936003"/>
    <lineage>
        <taxon>Bacteria</taxon>
        <taxon>Pseudomonadati</taxon>
        <taxon>Planctomycetota</taxon>
        <taxon>Phycisphaerae</taxon>
        <taxon>Sedimentisphaerales</taxon>
        <taxon>Anaerohalosphaeraceae</taxon>
        <taxon>Anaerohalosphaera</taxon>
    </lineage>
</organism>
<keyword evidence="1" id="KW-0472">Membrane</keyword>
<dbReference type="KEGG" id="alus:STSP2_00181"/>
<accession>A0A1U9NGH5</accession>
<evidence type="ECO:0000313" key="2">
    <source>
        <dbReference type="EMBL" id="AQT67042.1"/>
    </source>
</evidence>
<keyword evidence="1" id="KW-0812">Transmembrane</keyword>
<protein>
    <submittedName>
        <fullName evidence="2">Uncharacterized protein</fullName>
    </submittedName>
</protein>
<dbReference type="Proteomes" id="UP000189674">
    <property type="component" value="Chromosome"/>
</dbReference>
<dbReference type="RefSeq" id="WP_146658964.1">
    <property type="nucleotide sequence ID" value="NZ_CP019791.1"/>
</dbReference>
<proteinExistence type="predicted"/>
<feature type="transmembrane region" description="Helical" evidence="1">
    <location>
        <begin position="7"/>
        <end position="28"/>
    </location>
</feature>
<keyword evidence="1" id="KW-1133">Transmembrane helix</keyword>
<gene>
    <name evidence="2" type="ORF">STSP2_00181</name>
</gene>
<dbReference type="AlphaFoldDB" id="A0A1U9NGH5"/>
<evidence type="ECO:0000313" key="3">
    <source>
        <dbReference type="Proteomes" id="UP000189674"/>
    </source>
</evidence>
<dbReference type="STRING" id="1936003.STSP2_00181"/>
<keyword evidence="3" id="KW-1185">Reference proteome</keyword>
<feature type="transmembrane region" description="Helical" evidence="1">
    <location>
        <begin position="40"/>
        <end position="62"/>
    </location>
</feature>
<reference evidence="3" key="1">
    <citation type="submission" date="2017-02" db="EMBL/GenBank/DDBJ databases">
        <title>Comparative genomics and description of representatives of a novel lineage of planctomycetes thriving in anoxic sediments.</title>
        <authorList>
            <person name="Spring S."/>
            <person name="Bunk B."/>
            <person name="Sproer C."/>
        </authorList>
    </citation>
    <scope>NUCLEOTIDE SEQUENCE [LARGE SCALE GENOMIC DNA]</scope>
    <source>
        <strain evidence="3">ST-NAGAB-D1</strain>
    </source>
</reference>
<dbReference type="EMBL" id="CP019791">
    <property type="protein sequence ID" value="AQT67042.1"/>
    <property type="molecule type" value="Genomic_DNA"/>
</dbReference>
<sequence>MKAVKIVIGSLFAVYAVLQLLTLFGRLAGDNDTAYAQSALFGNISAIAIGAVIAFACFRSAFKQED</sequence>
<name>A0A1U9NGH5_9BACT</name>
<evidence type="ECO:0000256" key="1">
    <source>
        <dbReference type="SAM" id="Phobius"/>
    </source>
</evidence>